<proteinExistence type="predicted"/>
<dbReference type="WBParaSite" id="maker-uti_cns_0047331-snap-gene-0.6-mRNA-1">
    <property type="protein sequence ID" value="maker-uti_cns_0047331-snap-gene-0.6-mRNA-1"/>
    <property type="gene ID" value="maker-uti_cns_0047331-snap-gene-0.6"/>
</dbReference>
<protein>
    <submittedName>
        <fullName evidence="2 3">RGS domain-containing protein</fullName>
    </submittedName>
</protein>
<organism evidence="1 4">
    <name type="scientific">Macrostomum lignano</name>
    <dbReference type="NCBI Taxonomy" id="282301"/>
    <lineage>
        <taxon>Eukaryota</taxon>
        <taxon>Metazoa</taxon>
        <taxon>Spiralia</taxon>
        <taxon>Lophotrochozoa</taxon>
        <taxon>Platyhelminthes</taxon>
        <taxon>Rhabditophora</taxon>
        <taxon>Macrostomorpha</taxon>
        <taxon>Macrostomida</taxon>
        <taxon>Macrostomidae</taxon>
        <taxon>Macrostomum</taxon>
    </lineage>
</organism>
<dbReference type="WBParaSite" id="maker-uti_cns_0011659-snap-gene-0.3-mRNA-1">
    <property type="protein sequence ID" value="maker-uti_cns_0011659-snap-gene-0.3-mRNA-1"/>
    <property type="gene ID" value="maker-uti_cns_0011659-snap-gene-0.3"/>
</dbReference>
<dbReference type="WBParaSite" id="maker-uti_cns_0002300-snap-gene-0.4-mRNA-1">
    <property type="protein sequence ID" value="maker-uti_cns_0002300-snap-gene-0.4-mRNA-1"/>
    <property type="gene ID" value="maker-uti_cns_0002300-snap-gene-0.4"/>
</dbReference>
<evidence type="ECO:0000313" key="2">
    <source>
        <dbReference type="WBParaSite" id="maker-uti_cns_0002300-snap-gene-0.4-mRNA-1"/>
    </source>
</evidence>
<name>A0A1I8JGN5_9PLAT</name>
<sequence>STSQNMASQECVEQIMTKYAKPLASNSTEELLKLVAYINSTQPRFLSDEKLCAKLLGRSDNAISLMFNVYATKMDSFYESEVIIALRVFVGLLALFVLFCFFLALFEPRDEDEALKCLTSWPELDLTALVTDGPPKVEAKRHAE</sequence>
<dbReference type="AlphaFoldDB" id="A0A1I8JGN5"/>
<keyword evidence="1" id="KW-1185">Reference proteome</keyword>
<evidence type="ECO:0000313" key="3">
    <source>
        <dbReference type="WBParaSite" id="maker-uti_cns_0011659-snap-gene-0.3-mRNA-1"/>
    </source>
</evidence>
<evidence type="ECO:0000313" key="1">
    <source>
        <dbReference type="Proteomes" id="UP000095280"/>
    </source>
</evidence>
<reference evidence="2 3" key="1">
    <citation type="submission" date="2016-11" db="UniProtKB">
        <authorList>
            <consortium name="WormBaseParasite"/>
        </authorList>
    </citation>
    <scope>IDENTIFICATION</scope>
</reference>
<accession>A0A1I8JGN5</accession>
<evidence type="ECO:0000313" key="4">
    <source>
        <dbReference type="WBParaSite" id="maker-uti_cns_0047331-snap-gene-0.6-mRNA-1"/>
    </source>
</evidence>
<dbReference type="Proteomes" id="UP000095280">
    <property type="component" value="Unplaced"/>
</dbReference>